<protein>
    <submittedName>
        <fullName evidence="2">Uncharacterized protein</fullName>
    </submittedName>
</protein>
<comment type="caution">
    <text evidence="2">The sequence shown here is derived from an EMBL/GenBank/DDBJ whole genome shotgun (WGS) entry which is preliminary data.</text>
</comment>
<sequence>MRCSAAAGRFQIRTMRGRANRDGRSGGFSGRPPTRDAVRAYEARFALALACADSAGVRRRFHRVCRRIPYRAPGPFSVARRLV</sequence>
<reference evidence="2 3" key="1">
    <citation type="submission" date="2017-11" db="EMBL/GenBank/DDBJ databases">
        <title>Molecular characterization of Burkholderia pseudomallei and closely related isolates from Vietnam.</title>
        <authorList>
            <person name="Ustinov D.V."/>
            <person name="Antonov A.S."/>
            <person name="Avdusheva E.F."/>
            <person name="Shpak I.M."/>
            <person name="Zakharova I.B."/>
            <person name="Thi L.A."/>
            <person name="Teteryatnikova N."/>
            <person name="Lopasteyskaya Y.A."/>
            <person name="Kuzyutina J.A."/>
            <person name="Ngo T.N."/>
            <person name="Victorov D.V."/>
        </authorList>
    </citation>
    <scope>NUCLEOTIDE SEQUENCE [LARGE SCALE GENOMIC DNA]</scope>
    <source>
        <strain evidence="2 3">V1512</strain>
    </source>
</reference>
<dbReference type="EMBL" id="PHRB01000026">
    <property type="protein sequence ID" value="PJO63976.1"/>
    <property type="molecule type" value="Genomic_DNA"/>
</dbReference>
<feature type="region of interest" description="Disordered" evidence="1">
    <location>
        <begin position="1"/>
        <end position="34"/>
    </location>
</feature>
<accession>A0AAX0U6G6</accession>
<evidence type="ECO:0000313" key="3">
    <source>
        <dbReference type="Proteomes" id="UP000231878"/>
    </source>
</evidence>
<dbReference type="AlphaFoldDB" id="A0AAX0U6G6"/>
<evidence type="ECO:0000313" key="2">
    <source>
        <dbReference type="EMBL" id="PJO63976.1"/>
    </source>
</evidence>
<organism evidence="2 3">
    <name type="scientific">Burkholderia pseudomallei</name>
    <name type="common">Pseudomonas pseudomallei</name>
    <dbReference type="NCBI Taxonomy" id="28450"/>
    <lineage>
        <taxon>Bacteria</taxon>
        <taxon>Pseudomonadati</taxon>
        <taxon>Pseudomonadota</taxon>
        <taxon>Betaproteobacteria</taxon>
        <taxon>Burkholderiales</taxon>
        <taxon>Burkholderiaceae</taxon>
        <taxon>Burkholderia</taxon>
        <taxon>pseudomallei group</taxon>
    </lineage>
</organism>
<evidence type="ECO:0000256" key="1">
    <source>
        <dbReference type="SAM" id="MobiDB-lite"/>
    </source>
</evidence>
<gene>
    <name evidence="2" type="ORF">CWD88_23355</name>
</gene>
<dbReference type="Proteomes" id="UP000231878">
    <property type="component" value="Unassembled WGS sequence"/>
</dbReference>
<proteinExistence type="predicted"/>
<name>A0AAX0U6G6_BURPE</name>